<dbReference type="PROSITE" id="PS51508">
    <property type="entry name" value="CKK"/>
    <property type="match status" value="1"/>
</dbReference>
<accession>A0AAN8DAP6</accession>
<dbReference type="Proteomes" id="UP001331515">
    <property type="component" value="Unassembled WGS sequence"/>
</dbReference>
<dbReference type="CDD" id="cd22265">
    <property type="entry name" value="UDM1_RNF168"/>
    <property type="match status" value="1"/>
</dbReference>
<dbReference type="Pfam" id="PF08683">
    <property type="entry name" value="CAMSAP_CKK"/>
    <property type="match status" value="1"/>
</dbReference>
<name>A0AAN8DAP6_CHAGU</name>
<evidence type="ECO:0008006" key="13">
    <source>
        <dbReference type="Google" id="ProtNLM"/>
    </source>
</evidence>
<organism evidence="11 12">
    <name type="scientific">Champsocephalus gunnari</name>
    <name type="common">Mackerel icefish</name>
    <dbReference type="NCBI Taxonomy" id="52237"/>
    <lineage>
        <taxon>Eukaryota</taxon>
        <taxon>Metazoa</taxon>
        <taxon>Chordata</taxon>
        <taxon>Craniata</taxon>
        <taxon>Vertebrata</taxon>
        <taxon>Euteleostomi</taxon>
        <taxon>Actinopterygii</taxon>
        <taxon>Neopterygii</taxon>
        <taxon>Teleostei</taxon>
        <taxon>Neoteleostei</taxon>
        <taxon>Acanthomorphata</taxon>
        <taxon>Eupercaria</taxon>
        <taxon>Perciformes</taxon>
        <taxon>Notothenioidei</taxon>
        <taxon>Channichthyidae</taxon>
        <taxon>Champsocephalus</taxon>
    </lineage>
</organism>
<dbReference type="FunFam" id="3.10.20.360:FF:000001">
    <property type="entry name" value="Calmodulin-regulated spectrin-associated protein 3 isoform 2"/>
    <property type="match status" value="1"/>
</dbReference>
<feature type="compositionally biased region" description="Low complexity" evidence="8">
    <location>
        <begin position="514"/>
        <end position="523"/>
    </location>
</feature>
<dbReference type="Pfam" id="PF11971">
    <property type="entry name" value="CAMSAP_CH"/>
    <property type="match status" value="1"/>
</dbReference>
<proteinExistence type="inferred from homology"/>
<dbReference type="PANTHER" id="PTHR21595">
    <property type="entry name" value="PATRONIN"/>
    <property type="match status" value="1"/>
</dbReference>
<dbReference type="GO" id="GO:0005516">
    <property type="term" value="F:calmodulin binding"/>
    <property type="evidence" value="ECO:0007669"/>
    <property type="project" value="InterPro"/>
</dbReference>
<feature type="region of interest" description="Disordered" evidence="8">
    <location>
        <begin position="903"/>
        <end position="1176"/>
    </location>
</feature>
<keyword evidence="2" id="KW-0963">Cytoplasm</keyword>
<keyword evidence="3 6" id="KW-0493">Microtubule</keyword>
<feature type="region of interest" description="Disordered" evidence="8">
    <location>
        <begin position="625"/>
        <end position="758"/>
    </location>
</feature>
<dbReference type="PROSITE" id="PS50021">
    <property type="entry name" value="CH"/>
    <property type="match status" value="1"/>
</dbReference>
<dbReference type="PANTHER" id="PTHR21595:SF1">
    <property type="entry name" value="CALMODULIN-REGULATED SPECTRIN-ASSOCIATED PROTEIN 2"/>
    <property type="match status" value="1"/>
</dbReference>
<evidence type="ECO:0000256" key="8">
    <source>
        <dbReference type="SAM" id="MobiDB-lite"/>
    </source>
</evidence>
<feature type="compositionally biased region" description="Basic and acidic residues" evidence="8">
    <location>
        <begin position="634"/>
        <end position="643"/>
    </location>
</feature>
<dbReference type="InterPro" id="IPR014797">
    <property type="entry name" value="CKK_CAMSAP"/>
</dbReference>
<dbReference type="InterPro" id="IPR011033">
    <property type="entry name" value="PRC_barrel-like_sf"/>
</dbReference>
<dbReference type="EMBL" id="JAURVH010001524">
    <property type="protein sequence ID" value="KAK5919437.1"/>
    <property type="molecule type" value="Genomic_DNA"/>
</dbReference>
<dbReference type="InterPro" id="IPR038209">
    <property type="entry name" value="CKK_dom_sf"/>
</dbReference>
<comment type="domain">
    <text evidence="6">The CKK domain binds microtubules.</text>
</comment>
<feature type="compositionally biased region" description="Basic and acidic residues" evidence="8">
    <location>
        <begin position="1025"/>
        <end position="1056"/>
    </location>
</feature>
<dbReference type="GO" id="GO:0031175">
    <property type="term" value="P:neuron projection development"/>
    <property type="evidence" value="ECO:0007669"/>
    <property type="project" value="InterPro"/>
</dbReference>
<evidence type="ECO:0000256" key="2">
    <source>
        <dbReference type="ARBA" id="ARBA00022490"/>
    </source>
</evidence>
<dbReference type="SUPFAM" id="SSF50346">
    <property type="entry name" value="PRC-barrel domain"/>
    <property type="match status" value="1"/>
</dbReference>
<feature type="compositionally biased region" description="Basic residues" evidence="8">
    <location>
        <begin position="1209"/>
        <end position="1218"/>
    </location>
</feature>
<dbReference type="SMART" id="SM01051">
    <property type="entry name" value="CAMSAP_CKK"/>
    <property type="match status" value="1"/>
</dbReference>
<evidence type="ECO:0000256" key="3">
    <source>
        <dbReference type="ARBA" id="ARBA00022701"/>
    </source>
</evidence>
<feature type="region of interest" description="Disordered" evidence="8">
    <location>
        <begin position="461"/>
        <end position="523"/>
    </location>
</feature>
<dbReference type="GO" id="GO:0051011">
    <property type="term" value="F:microtubule minus-end binding"/>
    <property type="evidence" value="ECO:0007669"/>
    <property type="project" value="TreeGrafter"/>
</dbReference>
<feature type="region of interest" description="Disordered" evidence="8">
    <location>
        <begin position="1204"/>
        <end position="1237"/>
    </location>
</feature>
<feature type="compositionally biased region" description="Polar residues" evidence="8">
    <location>
        <begin position="903"/>
        <end position="913"/>
    </location>
</feature>
<dbReference type="GO" id="GO:0030507">
    <property type="term" value="F:spectrin binding"/>
    <property type="evidence" value="ECO:0007669"/>
    <property type="project" value="InterPro"/>
</dbReference>
<sequence length="1464" mass="162165">MGDATDDRGMRRTFIVPAIKSFDHYDFTRAKISCSLTWLVAKAFGSDAVPEDLVEPLYRDQYKQEHLKPPVACLLQSAELYCRAGSLILRSDAVKPLLGHNAVIQALAQKGLYVTDQDRLVTERDLTSTPIHMSSHLALIDTLMMAYTVEMVSVERVMSCINRYSSADPSHGDGHIQELPYDTEDAIATWINKVTEYLRDILVEEQKLRDASIQESNSTTNKARYRREQAQQMSAPSLPLVENLLKDNTDGCALTALLHFYCPQAIRLEDICLKETMSLADSLYNLQLVQEFCRNNLNHCCHFSLEDMLYAHASIKSNYLVFMAELFWWFEVVKPSFVQPRVFDPNACEPVSSCRNMAPVSSPVKQSYADRPDSPENIPSQGIMKRSTSMSYVDGCVGTWPKEHRSSSRGISFEIPLDGEPTLPSGGMTRSASSDGLGFKVHYASRGSVKRHLSLMPVDANGQSRHIPEEDDEFTSQKSLGRSNTFSTKNQSRCSNGVFPESNHSHNDHHGNHSGHISPSSPPSIEEALKIIHDTERPHACLGSGDGDDGFFLHGAEPSDPPGAHGPGDDLGPAKARPNDHDPNSLSTDEVDTGIHVRTEDIQSLDEDSSSLRDYSDIDQDCEAMTRSCPLPDQPERERERSRPGGGEGVGQTNPEGGRGDGGDSPCPSTTPTTIHRSHTLSPASSCGGSGAMVRMTSFAEQKFRKLEGRSSGGTTPESSDLNVPYTHPPKSLSAQISTPPLPITSPSPATPSPRDPSHLIATEMIQLRMKLEEKRRAIEAQKQKVEAAFTRHRQKMGRTAFLNVVRRKGITAPLSPSSAAAEAPSPEPLSASKETRQGSMEGAERCKPDGAAPRSPCEDGAGMSPGEIDLTEYTRSIDRLNTSLGFLQTEMQRLAQQQERIMSMREQQQQSWVIPPPAPSPHRQLRELRSSSVTGRGSGRGSVGSLSPILSSSGSPHAPNRSPAGLKRRPASFHARTPRTPRPNDLKVTPFSRMLNTQTSVDSLPRLRRFNPSQNQNSSFAYLGHDEGPPKNRDQEARDNNESTKDKEEDVERKSAGTPQATNIEAAKEREYEGERKTLLKPSGSSEVVKEPPSDLRPAGRAPLGQEMAGEGRSRHDDVKGEEDMAAKKAALLEKRLRREKETQEKKQEQELDQEQKREAARLKAEEDQLKKDDDKARKEYIKYEYLRRKQLKLMEDMDDVIKPRTGSLKKKPRPKSIHRDVVESAPPVRATGVRPRGFSVSSVSLASLNLADNDKDLPNNKKNNRSKKVSHIPFFLNSPKERKGRPDTAEGFSSCPSTISRNGEKDWEDDSTTSSNPSNNEYTGPKLYKEPSAKSNKHIIQNALAHCCLAGKVNEGQKNKILDEMEKSEANNFLVLFRDAGCQFRSVYAYCPETEEITKLAGIGPRSITTKMIEGLYKYNSDRKQFSQIPAKTMSASVDAITIASHLWQTKKQGTPKKLHTK</sequence>
<feature type="region of interest" description="Disordered" evidence="8">
    <location>
        <begin position="538"/>
        <end position="613"/>
    </location>
</feature>
<feature type="compositionally biased region" description="Basic and acidic residues" evidence="8">
    <location>
        <begin position="1281"/>
        <end position="1290"/>
    </location>
</feature>
<feature type="coiled-coil region" evidence="7">
    <location>
        <begin position="762"/>
        <end position="792"/>
    </location>
</feature>
<dbReference type="InterPro" id="IPR001715">
    <property type="entry name" value="CH_dom"/>
</dbReference>
<feature type="region of interest" description="Disordered" evidence="8">
    <location>
        <begin position="1253"/>
        <end position="1332"/>
    </location>
</feature>
<feature type="compositionally biased region" description="Polar residues" evidence="8">
    <location>
        <begin position="1012"/>
        <end position="1021"/>
    </location>
</feature>
<keyword evidence="5" id="KW-0206">Cytoskeleton</keyword>
<dbReference type="InterPro" id="IPR058042">
    <property type="entry name" value="CAMSAP_N"/>
</dbReference>
<evidence type="ECO:0000313" key="11">
    <source>
        <dbReference type="EMBL" id="KAK5919437.1"/>
    </source>
</evidence>
<evidence type="ECO:0000256" key="4">
    <source>
        <dbReference type="ARBA" id="ARBA00023054"/>
    </source>
</evidence>
<comment type="subcellular location">
    <subcellularLocation>
        <location evidence="1">Cytoplasm</location>
        <location evidence="1">Cytoskeleton</location>
    </subcellularLocation>
</comment>
<feature type="region of interest" description="Disordered" evidence="8">
    <location>
        <begin position="412"/>
        <end position="433"/>
    </location>
</feature>
<evidence type="ECO:0000256" key="7">
    <source>
        <dbReference type="SAM" id="Coils"/>
    </source>
</evidence>
<feature type="compositionally biased region" description="Basic residues" evidence="8">
    <location>
        <begin position="967"/>
        <end position="980"/>
    </location>
</feature>
<comment type="caution">
    <text evidence="11">The sequence shown here is derived from an EMBL/GenBank/DDBJ whole genome shotgun (WGS) entry which is preliminary data.</text>
</comment>
<evidence type="ECO:0000313" key="12">
    <source>
        <dbReference type="Proteomes" id="UP001331515"/>
    </source>
</evidence>
<feature type="region of interest" description="Disordered" evidence="8">
    <location>
        <begin position="362"/>
        <end position="382"/>
    </location>
</feature>
<feature type="compositionally biased region" description="Pro residues" evidence="8">
    <location>
        <begin position="740"/>
        <end position="755"/>
    </location>
</feature>
<dbReference type="GO" id="GO:0036449">
    <property type="term" value="C:microtubule minus-end"/>
    <property type="evidence" value="ECO:0007669"/>
    <property type="project" value="TreeGrafter"/>
</dbReference>
<dbReference type="GO" id="GO:0031122">
    <property type="term" value="P:cytoplasmic microtubule organization"/>
    <property type="evidence" value="ECO:0007669"/>
    <property type="project" value="TreeGrafter"/>
</dbReference>
<gene>
    <name evidence="11" type="ORF">CgunFtcFv8_023331</name>
</gene>
<feature type="compositionally biased region" description="Basic and acidic residues" evidence="8">
    <location>
        <begin position="1111"/>
        <end position="1176"/>
    </location>
</feature>
<evidence type="ECO:0000256" key="1">
    <source>
        <dbReference type="ARBA" id="ARBA00004245"/>
    </source>
</evidence>
<evidence type="ECO:0000256" key="5">
    <source>
        <dbReference type="ARBA" id="ARBA00023212"/>
    </source>
</evidence>
<dbReference type="InterPro" id="IPR036872">
    <property type="entry name" value="CH_dom_sf"/>
</dbReference>
<protein>
    <recommendedName>
        <fullName evidence="13">Calmodulin-regulated spectrin-associated protein 2</fullName>
    </recommendedName>
</protein>
<feature type="compositionally biased region" description="Basic and acidic residues" evidence="8">
    <location>
        <begin position="1067"/>
        <end position="1079"/>
    </location>
</feature>
<feature type="compositionally biased region" description="Low complexity" evidence="8">
    <location>
        <begin position="944"/>
        <end position="957"/>
    </location>
</feature>
<evidence type="ECO:0000259" key="10">
    <source>
        <dbReference type="PROSITE" id="PS51508"/>
    </source>
</evidence>
<feature type="domain" description="Calponin-homology (CH)" evidence="9">
    <location>
        <begin position="206"/>
        <end position="331"/>
    </location>
</feature>
<feature type="compositionally biased region" description="Polar residues" evidence="8">
    <location>
        <begin position="713"/>
        <end position="722"/>
    </location>
</feature>
<feature type="compositionally biased region" description="Polar residues" evidence="8">
    <location>
        <begin position="476"/>
        <end position="495"/>
    </location>
</feature>
<dbReference type="Pfam" id="PF25532">
    <property type="entry name" value="CH_CAMSAP2_N"/>
    <property type="match status" value="1"/>
</dbReference>
<dbReference type="InterPro" id="IPR032940">
    <property type="entry name" value="CAMSAP"/>
</dbReference>
<feature type="compositionally biased region" description="Low complexity" evidence="8">
    <location>
        <begin position="814"/>
        <end position="833"/>
    </location>
</feature>
<reference evidence="11 12" key="1">
    <citation type="journal article" date="2023" name="Mol. Biol. Evol.">
        <title>Genomics of Secondarily Temperate Adaptation in the Only Non-Antarctic Icefish.</title>
        <authorList>
            <person name="Rivera-Colon A.G."/>
            <person name="Rayamajhi N."/>
            <person name="Minhas B.F."/>
            <person name="Madrigal G."/>
            <person name="Bilyk K.T."/>
            <person name="Yoon V."/>
            <person name="Hune M."/>
            <person name="Gregory S."/>
            <person name="Cheng C.H.C."/>
            <person name="Catchen J.M."/>
        </authorList>
    </citation>
    <scope>NUCLEOTIDE SEQUENCE [LARGE SCALE GENOMIC DNA]</scope>
    <source>
        <tissue evidence="11">White muscle</tissue>
    </source>
</reference>
<evidence type="ECO:0000256" key="6">
    <source>
        <dbReference type="PROSITE-ProRule" id="PRU00841"/>
    </source>
</evidence>
<dbReference type="InterPro" id="IPR022613">
    <property type="entry name" value="CH_CAMSAP_2"/>
</dbReference>
<dbReference type="Pfam" id="PF17095">
    <property type="entry name" value="CAMSAP_CC1"/>
    <property type="match status" value="1"/>
</dbReference>
<comment type="similarity">
    <text evidence="6">Belongs to the CAMSAP1 family.</text>
</comment>
<feature type="region of interest" description="Disordered" evidence="8">
    <location>
        <begin position="814"/>
        <end position="871"/>
    </location>
</feature>
<keyword evidence="12" id="KW-1185">Reference proteome</keyword>
<dbReference type="InterPro" id="IPR031372">
    <property type="entry name" value="CAMSAP_CC1"/>
</dbReference>
<dbReference type="Gene3D" id="3.10.20.360">
    <property type="entry name" value="CKK domain"/>
    <property type="match status" value="1"/>
</dbReference>
<feature type="compositionally biased region" description="Polar residues" evidence="8">
    <location>
        <begin position="667"/>
        <end position="687"/>
    </location>
</feature>
<dbReference type="SUPFAM" id="SSF47576">
    <property type="entry name" value="Calponin-homology domain, CH-domain"/>
    <property type="match status" value="1"/>
</dbReference>
<keyword evidence="4 7" id="KW-0175">Coiled coil</keyword>
<feature type="domain" description="CKK" evidence="10">
    <location>
        <begin position="1326"/>
        <end position="1460"/>
    </location>
</feature>
<evidence type="ECO:0000259" key="9">
    <source>
        <dbReference type="PROSITE" id="PS50021"/>
    </source>
</evidence>
<dbReference type="GO" id="GO:0007026">
    <property type="term" value="P:negative regulation of microtubule depolymerization"/>
    <property type="evidence" value="ECO:0007669"/>
    <property type="project" value="TreeGrafter"/>
</dbReference>